<organism evidence="2 3">
    <name type="scientific">Ophiocordyceps polyrhachis-furcata BCC 54312</name>
    <dbReference type="NCBI Taxonomy" id="1330021"/>
    <lineage>
        <taxon>Eukaryota</taxon>
        <taxon>Fungi</taxon>
        <taxon>Dikarya</taxon>
        <taxon>Ascomycota</taxon>
        <taxon>Pezizomycotina</taxon>
        <taxon>Sordariomycetes</taxon>
        <taxon>Hypocreomycetidae</taxon>
        <taxon>Hypocreales</taxon>
        <taxon>Ophiocordycipitaceae</taxon>
        <taxon>Ophiocordyceps</taxon>
    </lineage>
</organism>
<proteinExistence type="predicted"/>
<protein>
    <submittedName>
        <fullName evidence="2">Uncharacterized protein</fullName>
    </submittedName>
</protein>
<evidence type="ECO:0000313" key="3">
    <source>
        <dbReference type="Proteomes" id="UP000253664"/>
    </source>
</evidence>
<keyword evidence="3" id="KW-1185">Reference proteome</keyword>
<dbReference type="Proteomes" id="UP000253664">
    <property type="component" value="Unassembled WGS sequence"/>
</dbReference>
<gene>
    <name evidence="2" type="ORF">L249_1455</name>
</gene>
<evidence type="ECO:0000313" key="2">
    <source>
        <dbReference type="EMBL" id="RCI09296.1"/>
    </source>
</evidence>
<evidence type="ECO:0000256" key="1">
    <source>
        <dbReference type="SAM" id="MobiDB-lite"/>
    </source>
</evidence>
<feature type="non-terminal residue" evidence="2">
    <location>
        <position position="352"/>
    </location>
</feature>
<dbReference type="AlphaFoldDB" id="A0A367L4D9"/>
<feature type="region of interest" description="Disordered" evidence="1">
    <location>
        <begin position="23"/>
        <end position="73"/>
    </location>
</feature>
<dbReference type="EMBL" id="LKCN02000016">
    <property type="protein sequence ID" value="RCI09296.1"/>
    <property type="molecule type" value="Genomic_DNA"/>
</dbReference>
<sequence length="352" mass="39687">MDEWQLFDEGKLRDQVPVAVRIVHGDTHAVSRKPRPTPPKRPGPSTRQRRRRSDPGLPPPVSRDTCLGSFAPHPLRPLTGREIIVVTIVIDSKKRGDLADSGGPELGKTKDAARHDRHVICRLTRLTHRARMSNEDLNSDEGLFVVNADDNALPTAVLVTRTRLASRSGRGTHYITRMYEQTSSLLFPLSPLFQVNYVKITMIEDEHSSKRMQKKKANKNQSQSGRPLLTLRHRRLGSSPPLLLLRILLIRFASPTRFQTLKKELLHKAPKSHPISSAGELGWPALTNNGREEGTREEENNKVCLHAVYNERNTADGNKRFSIYDSLSTYLKQNIAASLKDADRNGYMHNSD</sequence>
<accession>A0A367L4D9</accession>
<reference evidence="2 3" key="1">
    <citation type="journal article" date="2015" name="BMC Genomics">
        <title>Insights from the genome of Ophiocordyceps polyrhachis-furcata to pathogenicity and host specificity in insect fungi.</title>
        <authorList>
            <person name="Wichadakul D."/>
            <person name="Kobmoo N."/>
            <person name="Ingsriswang S."/>
            <person name="Tangphatsornruang S."/>
            <person name="Chantasingh D."/>
            <person name="Luangsa-ard J.J."/>
            <person name="Eurwilaichitr L."/>
        </authorList>
    </citation>
    <scope>NUCLEOTIDE SEQUENCE [LARGE SCALE GENOMIC DNA]</scope>
    <source>
        <strain evidence="2 3">BCC 54312</strain>
    </source>
</reference>
<comment type="caution">
    <text evidence="2">The sequence shown here is derived from an EMBL/GenBank/DDBJ whole genome shotgun (WGS) entry which is preliminary data.</text>
</comment>
<name>A0A367L4D9_9HYPO</name>
<feature type="region of interest" description="Disordered" evidence="1">
    <location>
        <begin position="208"/>
        <end position="232"/>
    </location>
</feature>